<protein>
    <submittedName>
        <fullName evidence="2">Uncharacterized protein</fullName>
    </submittedName>
</protein>
<feature type="transmembrane region" description="Helical" evidence="1">
    <location>
        <begin position="53"/>
        <end position="76"/>
    </location>
</feature>
<proteinExistence type="predicted"/>
<keyword evidence="3" id="KW-1185">Reference proteome</keyword>
<dbReference type="AlphaFoldDB" id="A0A9W9YMY3"/>
<sequence length="118" mass="12759">MSGPVNVADPEHTQLRAHTVFARKNSSASNIPCGRPAGPSRNPTTSFLTATTLIYAIGAGITAAAGTRLALQWILVKGFKLYSFQLQDLEKPCIVISCHYLPESGLGNLRACCLPWMW</sequence>
<evidence type="ECO:0000256" key="1">
    <source>
        <dbReference type="SAM" id="Phobius"/>
    </source>
</evidence>
<gene>
    <name evidence="2" type="ORF">OS493_019876</name>
</gene>
<keyword evidence="1" id="KW-0812">Transmembrane</keyword>
<dbReference type="OrthoDB" id="8196235at2759"/>
<dbReference type="EMBL" id="MU827313">
    <property type="protein sequence ID" value="KAJ7358971.1"/>
    <property type="molecule type" value="Genomic_DNA"/>
</dbReference>
<name>A0A9W9YMY3_9CNID</name>
<organism evidence="2 3">
    <name type="scientific">Desmophyllum pertusum</name>
    <dbReference type="NCBI Taxonomy" id="174260"/>
    <lineage>
        <taxon>Eukaryota</taxon>
        <taxon>Metazoa</taxon>
        <taxon>Cnidaria</taxon>
        <taxon>Anthozoa</taxon>
        <taxon>Hexacorallia</taxon>
        <taxon>Scleractinia</taxon>
        <taxon>Caryophylliina</taxon>
        <taxon>Caryophylliidae</taxon>
        <taxon>Desmophyllum</taxon>
    </lineage>
</organism>
<keyword evidence="1" id="KW-1133">Transmembrane helix</keyword>
<accession>A0A9W9YMY3</accession>
<evidence type="ECO:0000313" key="3">
    <source>
        <dbReference type="Proteomes" id="UP001163046"/>
    </source>
</evidence>
<comment type="caution">
    <text evidence="2">The sequence shown here is derived from an EMBL/GenBank/DDBJ whole genome shotgun (WGS) entry which is preliminary data.</text>
</comment>
<keyword evidence="1" id="KW-0472">Membrane</keyword>
<dbReference type="Proteomes" id="UP001163046">
    <property type="component" value="Unassembled WGS sequence"/>
</dbReference>
<reference evidence="2" key="1">
    <citation type="submission" date="2023-01" db="EMBL/GenBank/DDBJ databases">
        <title>Genome assembly of the deep-sea coral Lophelia pertusa.</title>
        <authorList>
            <person name="Herrera S."/>
            <person name="Cordes E."/>
        </authorList>
    </citation>
    <scope>NUCLEOTIDE SEQUENCE</scope>
    <source>
        <strain evidence="2">USNM1676648</strain>
        <tissue evidence="2">Polyp</tissue>
    </source>
</reference>
<evidence type="ECO:0000313" key="2">
    <source>
        <dbReference type="EMBL" id="KAJ7358971.1"/>
    </source>
</evidence>